<name>A0A158L113_9BURK</name>
<proteinExistence type="predicted"/>
<reference evidence="1" key="1">
    <citation type="submission" date="2016-01" db="EMBL/GenBank/DDBJ databases">
        <authorList>
            <person name="Peeters C."/>
        </authorList>
    </citation>
    <scope>NUCLEOTIDE SEQUENCE [LARGE SCALE GENOMIC DNA]</scope>
    <source>
        <strain evidence="1">LMG 22940</strain>
    </source>
</reference>
<accession>A0A158L113</accession>
<dbReference type="EMBL" id="FCON02000264">
    <property type="protein sequence ID" value="SAL87086.1"/>
    <property type="molecule type" value="Genomic_DNA"/>
</dbReference>
<comment type="caution">
    <text evidence="1">The sequence shown here is derived from an EMBL/GenBank/DDBJ whole genome shotgun (WGS) entry which is preliminary data.</text>
</comment>
<evidence type="ECO:0000313" key="1">
    <source>
        <dbReference type="EMBL" id="SAL87086.1"/>
    </source>
</evidence>
<protein>
    <submittedName>
        <fullName evidence="1">Uncharacterized protein</fullName>
    </submittedName>
</protein>
<organism evidence="1 2">
    <name type="scientific">Caballeronia choica</name>
    <dbReference type="NCBI Taxonomy" id="326476"/>
    <lineage>
        <taxon>Bacteria</taxon>
        <taxon>Pseudomonadati</taxon>
        <taxon>Pseudomonadota</taxon>
        <taxon>Betaproteobacteria</taxon>
        <taxon>Burkholderiales</taxon>
        <taxon>Burkholderiaceae</taxon>
        <taxon>Caballeronia</taxon>
    </lineage>
</organism>
<dbReference type="AlphaFoldDB" id="A0A158L113"/>
<keyword evidence="2" id="KW-1185">Reference proteome</keyword>
<dbReference type="Proteomes" id="UP000054770">
    <property type="component" value="Unassembled WGS sequence"/>
</dbReference>
<sequence length="45" mass="5174">MYCAILAEPPLRTLLRPCLFWPNALGLPTLPNSALTRARRWNLPR</sequence>
<gene>
    <name evidence="1" type="ORF">AWB68_08269</name>
</gene>
<evidence type="ECO:0000313" key="2">
    <source>
        <dbReference type="Proteomes" id="UP000054770"/>
    </source>
</evidence>